<dbReference type="PANTHER" id="PTHR35205:SF1">
    <property type="entry name" value="ZU5 DOMAIN-CONTAINING PROTEIN"/>
    <property type="match status" value="1"/>
</dbReference>
<protein>
    <submittedName>
        <fullName evidence="2">Uncharacterized protein</fullName>
    </submittedName>
</protein>
<name>A0ABR4Z7M6_9NOCA</name>
<feature type="compositionally biased region" description="Polar residues" evidence="1">
    <location>
        <begin position="311"/>
        <end position="320"/>
    </location>
</feature>
<dbReference type="InterPro" id="IPR027417">
    <property type="entry name" value="P-loop_NTPase"/>
</dbReference>
<evidence type="ECO:0000313" key="3">
    <source>
        <dbReference type="Proteomes" id="UP000031364"/>
    </source>
</evidence>
<feature type="compositionally biased region" description="Basic and acidic residues" evidence="1">
    <location>
        <begin position="300"/>
        <end position="310"/>
    </location>
</feature>
<dbReference type="InterPro" id="IPR011990">
    <property type="entry name" value="TPR-like_helical_dom_sf"/>
</dbReference>
<dbReference type="EMBL" id="JNFP01000046">
    <property type="protein sequence ID" value="KIA61355.1"/>
    <property type="molecule type" value="Genomic_DNA"/>
</dbReference>
<evidence type="ECO:0000313" key="2">
    <source>
        <dbReference type="EMBL" id="KIA61355.1"/>
    </source>
</evidence>
<sequence length="320" mass="35031">MFDNAVDPDRLRPLLPATGGVRVIVTTTDRSFTSFGATVELQGFTRAESRSYLADATNLPDDADADRVADVLGDLPLALSSATATITSRRLDYPHYLRLLSQRRLPDVLARTAGHDYPHSVARAILLSIDAVESATENPDVDAIVAWLLTVMAMLSPSGVTRTLLPDPHGHLDEAIARCVTASLMSWSTTGDSVIMHRLIARILRERAQSASATEPLVHNSLDVIVPALFDDEEAWVRREQGAHLAEQIEAIWDTGLPKTSQPQLLEQVLATRTWAVHQLITSADTARSLTLAEQTHTDYNHLLGPDHPDTLSSRNNLAY</sequence>
<proteinExistence type="predicted"/>
<accession>A0ABR4Z7M6</accession>
<comment type="caution">
    <text evidence="2">The sequence shown here is derived from an EMBL/GenBank/DDBJ whole genome shotgun (WGS) entry which is preliminary data.</text>
</comment>
<dbReference type="Gene3D" id="1.25.40.10">
    <property type="entry name" value="Tetratricopeptide repeat domain"/>
    <property type="match status" value="1"/>
</dbReference>
<reference evidence="2 3" key="1">
    <citation type="journal article" date="2014" name="Int. J. Syst. Evol. Microbiol.">
        <title>Nocardia vulneris sp. nov., isolated from wounds of human patients in North America.</title>
        <authorList>
            <person name="Lasker B.A."/>
            <person name="Bell M."/>
            <person name="Klenk H.P."/>
            <person name="Sproer C."/>
            <person name="Schumann C."/>
            <person name="Schumann P."/>
            <person name="Brown J.M."/>
        </authorList>
    </citation>
    <scope>NUCLEOTIDE SEQUENCE [LARGE SCALE GENOMIC DNA]</scope>
    <source>
        <strain evidence="2 3">W9851</strain>
    </source>
</reference>
<evidence type="ECO:0000256" key="1">
    <source>
        <dbReference type="SAM" id="MobiDB-lite"/>
    </source>
</evidence>
<keyword evidence="3" id="KW-1185">Reference proteome</keyword>
<feature type="non-terminal residue" evidence="2">
    <location>
        <position position="320"/>
    </location>
</feature>
<organism evidence="2 3">
    <name type="scientific">Nocardia vulneris</name>
    <dbReference type="NCBI Taxonomy" id="1141657"/>
    <lineage>
        <taxon>Bacteria</taxon>
        <taxon>Bacillati</taxon>
        <taxon>Actinomycetota</taxon>
        <taxon>Actinomycetes</taxon>
        <taxon>Mycobacteriales</taxon>
        <taxon>Nocardiaceae</taxon>
        <taxon>Nocardia</taxon>
    </lineage>
</organism>
<dbReference type="Proteomes" id="UP000031364">
    <property type="component" value="Unassembled WGS sequence"/>
</dbReference>
<dbReference type="SUPFAM" id="SSF52540">
    <property type="entry name" value="P-loop containing nucleoside triphosphate hydrolases"/>
    <property type="match status" value="1"/>
</dbReference>
<dbReference type="PANTHER" id="PTHR35205">
    <property type="entry name" value="NB-ARC AND TPR DOMAIN PROTEIN"/>
    <property type="match status" value="1"/>
</dbReference>
<gene>
    <name evidence="2" type="ORF">FG87_31140</name>
</gene>
<feature type="region of interest" description="Disordered" evidence="1">
    <location>
        <begin position="300"/>
        <end position="320"/>
    </location>
</feature>